<dbReference type="Gene3D" id="3.40.50.1860">
    <property type="match status" value="1"/>
</dbReference>
<dbReference type="InterPro" id="IPR001920">
    <property type="entry name" value="Asp/Glu_race"/>
</dbReference>
<evidence type="ECO:0008006" key="3">
    <source>
        <dbReference type="Google" id="ProtNLM"/>
    </source>
</evidence>
<accession>A0ABZ3J9J5</accession>
<dbReference type="EMBL" id="CP155571">
    <property type="protein sequence ID" value="XFO74796.1"/>
    <property type="molecule type" value="Genomic_DNA"/>
</dbReference>
<sequence>MGKKIGAVTIGQSPRIDVVPEITGLIGRVELVEGGALDGLAYEEITALAPQAGDYVLVTRLADGRSVKIAEKYILARLQAQIDRLVSEGAEGILMLCSGEFPPFSCPKPLLYPQVLLTNFIGAVAGGKKLGIITPDKDQIPQVTKRWSATGVRAVAAAAGSPYGAEENIWQAAAALKASEVELIVMDCIGFTQHMKDKVAEITGVPVVLPRTVAARAVAELFG</sequence>
<name>A0ABZ3J9J5_SPOA4</name>
<organism evidence="1 2">
    <name type="scientific">Sporomusa acidovorans (strain ATCC 49682 / DSM 3132 / Mol)</name>
    <dbReference type="NCBI Taxonomy" id="1123286"/>
    <lineage>
        <taxon>Bacteria</taxon>
        <taxon>Bacillati</taxon>
        <taxon>Bacillota</taxon>
        <taxon>Negativicutes</taxon>
        <taxon>Selenomonadales</taxon>
        <taxon>Sporomusaceae</taxon>
        <taxon>Sporomusa</taxon>
    </lineage>
</organism>
<gene>
    <name evidence="1" type="ORF">SPACI_049070</name>
</gene>
<keyword evidence="2" id="KW-1185">Reference proteome</keyword>
<proteinExistence type="predicted"/>
<dbReference type="InterPro" id="IPR010843">
    <property type="entry name" value="Uncharacterised_AroM"/>
</dbReference>
<reference evidence="1" key="1">
    <citation type="submission" date="2024-05" db="EMBL/GenBank/DDBJ databases">
        <title>Isolation and characterization of Sporomusa carbonis sp. nov., a carboxydotrophic hydrogenogen in the genus of Sporomusa isolated from a charcoal burning pile.</title>
        <authorList>
            <person name="Boeer T."/>
            <person name="Rosenbaum F."/>
            <person name="Eysell L."/>
            <person name="Mueller V."/>
            <person name="Daniel R."/>
            <person name="Poehlein A."/>
        </authorList>
    </citation>
    <scope>NUCLEOTIDE SEQUENCE [LARGE SCALE GENOMIC DNA]</scope>
    <source>
        <strain evidence="1">DSM 3132</strain>
    </source>
</reference>
<dbReference type="NCBIfam" id="NF007788">
    <property type="entry name" value="PRK10481.1"/>
    <property type="match status" value="1"/>
</dbReference>
<evidence type="ECO:0000313" key="1">
    <source>
        <dbReference type="EMBL" id="XFO74796.1"/>
    </source>
</evidence>
<dbReference type="Pfam" id="PF07302">
    <property type="entry name" value="AroM"/>
    <property type="match status" value="1"/>
</dbReference>
<evidence type="ECO:0000313" key="2">
    <source>
        <dbReference type="Proteomes" id="UP000216052"/>
    </source>
</evidence>
<dbReference type="Proteomes" id="UP000216052">
    <property type="component" value="Chromosome"/>
</dbReference>
<dbReference type="RefSeq" id="WP_093794002.1">
    <property type="nucleotide sequence ID" value="NZ_CP155571.1"/>
</dbReference>
<protein>
    <recommendedName>
        <fullName evidence="3">AroM protein</fullName>
    </recommendedName>
</protein>